<feature type="disulfide bond" evidence="10">
    <location>
        <begin position="116"/>
        <end position="143"/>
    </location>
</feature>
<dbReference type="SMART" id="SM00327">
    <property type="entry name" value="VWA"/>
    <property type="match status" value="1"/>
</dbReference>
<dbReference type="Pfam" id="PF00089">
    <property type="entry name" value="Trypsin"/>
    <property type="match status" value="1"/>
</dbReference>
<dbReference type="GO" id="GO:0006508">
    <property type="term" value="P:proteolysis"/>
    <property type="evidence" value="ECO:0007669"/>
    <property type="project" value="InterPro"/>
</dbReference>
<keyword evidence="7 10" id="KW-1015">Disulfide bond</keyword>
<dbReference type="PANTHER" id="PTHR46393">
    <property type="entry name" value="SUSHI DOMAIN-CONTAINING PROTEIN"/>
    <property type="match status" value="1"/>
</dbReference>
<evidence type="ECO:0000259" key="12">
    <source>
        <dbReference type="PROSITE" id="PS50234"/>
    </source>
</evidence>
<dbReference type="PROSITE" id="PS50234">
    <property type="entry name" value="VWFA"/>
    <property type="match status" value="1"/>
</dbReference>
<keyword evidence="4 10" id="KW-0768">Sushi</keyword>
<evidence type="ECO:0000256" key="1">
    <source>
        <dbReference type="ARBA" id="ARBA00001936"/>
    </source>
</evidence>
<dbReference type="InterPro" id="IPR036465">
    <property type="entry name" value="vWFA_dom_sf"/>
</dbReference>
<dbReference type="GO" id="GO:0004252">
    <property type="term" value="F:serine-type endopeptidase activity"/>
    <property type="evidence" value="ECO:0007669"/>
    <property type="project" value="InterPro"/>
</dbReference>
<evidence type="ECO:0000256" key="4">
    <source>
        <dbReference type="ARBA" id="ARBA00022659"/>
    </source>
</evidence>
<evidence type="ECO:0000256" key="3">
    <source>
        <dbReference type="ARBA" id="ARBA00004241"/>
    </source>
</evidence>
<feature type="signal peptide" evidence="11">
    <location>
        <begin position="1"/>
        <end position="25"/>
    </location>
</feature>
<feature type="domain" description="Peptidase S1" evidence="13">
    <location>
        <begin position="370"/>
        <end position="625"/>
    </location>
</feature>
<comment type="cofactor">
    <cofactor evidence="2">
        <name>Mg(2+)</name>
        <dbReference type="ChEBI" id="CHEBI:18420"/>
    </cofactor>
</comment>
<feature type="disulfide bond" evidence="10">
    <location>
        <begin position="56"/>
        <end position="83"/>
    </location>
</feature>
<evidence type="ECO:0000256" key="8">
    <source>
        <dbReference type="ARBA" id="ARBA00023180"/>
    </source>
</evidence>
<dbReference type="SUPFAM" id="SSF57535">
    <property type="entry name" value="Complement control module/SCR domain"/>
    <property type="match status" value="2"/>
</dbReference>
<dbReference type="AlphaFoldDB" id="A0A0E3VMX8"/>
<evidence type="ECO:0000256" key="11">
    <source>
        <dbReference type="SAM" id="SignalP"/>
    </source>
</evidence>
<evidence type="ECO:0000256" key="9">
    <source>
        <dbReference type="ARBA" id="ARBA00029636"/>
    </source>
</evidence>
<dbReference type="GO" id="GO:0032991">
    <property type="term" value="C:protein-containing complex"/>
    <property type="evidence" value="ECO:0007669"/>
    <property type="project" value="UniProtKB-ARBA"/>
</dbReference>
<name>A0A0E3VMX8_9ARAC</name>
<dbReference type="InterPro" id="IPR001254">
    <property type="entry name" value="Trypsin_dom"/>
</dbReference>
<dbReference type="PROSITE" id="PS50923">
    <property type="entry name" value="SUSHI"/>
    <property type="match status" value="2"/>
</dbReference>
<feature type="domain" description="Sushi" evidence="14">
    <location>
        <begin position="88"/>
        <end position="145"/>
    </location>
</feature>
<proteinExistence type="evidence at transcript level"/>
<accession>A0A0E3VMX8</accession>
<keyword evidence="8" id="KW-0325">Glycoprotein</keyword>
<comment type="subcellular location">
    <subcellularLocation>
        <location evidence="3">Cell surface</location>
    </subcellularLocation>
</comment>
<dbReference type="Gene3D" id="2.40.10.10">
    <property type="entry name" value="Trypsin-like serine proteases"/>
    <property type="match status" value="1"/>
</dbReference>
<dbReference type="InterPro" id="IPR000436">
    <property type="entry name" value="Sushi_SCR_CCP_dom"/>
</dbReference>
<dbReference type="Gene3D" id="2.10.70.10">
    <property type="entry name" value="Complement Module, domain 1"/>
    <property type="match status" value="2"/>
</dbReference>
<dbReference type="InterPro" id="IPR043504">
    <property type="entry name" value="Peptidase_S1_PA_chymotrypsin"/>
</dbReference>
<feature type="domain" description="VWFA" evidence="12">
    <location>
        <begin position="188"/>
        <end position="371"/>
    </location>
</feature>
<evidence type="ECO:0000256" key="6">
    <source>
        <dbReference type="ARBA" id="ARBA00022737"/>
    </source>
</evidence>
<dbReference type="InterPro" id="IPR035976">
    <property type="entry name" value="Sushi/SCR/CCP_sf"/>
</dbReference>
<gene>
    <name evidence="15" type="primary">CFB3</name>
</gene>
<dbReference type="SUPFAM" id="SSF53300">
    <property type="entry name" value="vWA-like"/>
    <property type="match status" value="1"/>
</dbReference>
<protein>
    <recommendedName>
        <fullName evidence="9">C3/C5 convertase</fullName>
    </recommendedName>
</protein>
<dbReference type="InterPro" id="IPR002035">
    <property type="entry name" value="VWF_A"/>
</dbReference>
<evidence type="ECO:0000256" key="7">
    <source>
        <dbReference type="ARBA" id="ARBA00023157"/>
    </source>
</evidence>
<dbReference type="Pfam" id="PF00092">
    <property type="entry name" value="VWA"/>
    <property type="match status" value="1"/>
</dbReference>
<sequence length="636" mass="70798">MYWCHSTMFTFIVCLTPLLVTSVLSAKSKTCSPYPHVSLDHGDIHRIGRQKYSFKCNNGYFLTSSSTVRCFRGNWTSSKAPRCLRIQGQCDEPPVVKHSLRYGDERHVGAKVSYVCKDGFTLLGHSQLVCSRNGRWNKRAPTCMDESEPLQTVAERLKNSFVTELAYHSSGTPEGRLLDRSSLLLGLELYLLIDRSSSIDPVHLEDAKNFVKFLLRRFGVNNKPNNNNGTRASVLAFGTEVQIVFNIDDTNISNPRIAAAAVDDIHPNGGGTNMEGALTKVLIDFQKLRKRAKRALFLMTDGEPNIANPEITPQDIAQQLKKSPNDFEIFTVGIGKGIKMNLLNELASEPPLSHVFILENYPDLNEVMKIIEDSKPPPPPISKDQCGYNVSKENRPWLATLYIGGAPFKMCSGVLICNQWVLTAASCLQDAQSRVDMKDVFVVLGERHLLKAEQGQTNFYVTDVQIHQNYNPKQNSIENNLAVLKLNLPASRYRPACLPPTDRAIPLHLNLKINASITGWGRTSASKMTYATANDIAFDMSSSSVSLSEERECPIRRRVTTPLCAGQGSKTCFALVGSPLMAEDSSTGFQHILGILVDRRHCSKKGQNQYIELTRHIGWINQATSNCQLKHWGVAK</sequence>
<dbReference type="PANTHER" id="PTHR46393:SF7">
    <property type="entry name" value="COMPLEMENT C2"/>
    <property type="match status" value="1"/>
</dbReference>
<dbReference type="PROSITE" id="PS50240">
    <property type="entry name" value="TRYPSIN_DOM"/>
    <property type="match status" value="1"/>
</dbReference>
<feature type="domain" description="Sushi" evidence="14">
    <location>
        <begin position="29"/>
        <end position="85"/>
    </location>
</feature>
<dbReference type="SUPFAM" id="SSF50494">
    <property type="entry name" value="Trypsin-like serine proteases"/>
    <property type="match status" value="1"/>
</dbReference>
<dbReference type="SMART" id="SM00032">
    <property type="entry name" value="CCP"/>
    <property type="match status" value="2"/>
</dbReference>
<dbReference type="InterPro" id="IPR009003">
    <property type="entry name" value="Peptidase_S1_PA"/>
</dbReference>
<dbReference type="EMBL" id="LC009013">
    <property type="protein sequence ID" value="BAR45592.1"/>
    <property type="molecule type" value="mRNA"/>
</dbReference>
<comment type="cofactor">
    <cofactor evidence="1">
        <name>Mn(2+)</name>
        <dbReference type="ChEBI" id="CHEBI:29035"/>
    </cofactor>
</comment>
<keyword evidence="6" id="KW-0677">Repeat</keyword>
<dbReference type="SMART" id="SM00020">
    <property type="entry name" value="Tryp_SPc"/>
    <property type="match status" value="1"/>
</dbReference>
<dbReference type="GO" id="GO:0009986">
    <property type="term" value="C:cell surface"/>
    <property type="evidence" value="ECO:0007669"/>
    <property type="project" value="UniProtKB-SubCell"/>
</dbReference>
<evidence type="ECO:0000313" key="15">
    <source>
        <dbReference type="EMBL" id="BAR45592.1"/>
    </source>
</evidence>
<evidence type="ECO:0000259" key="14">
    <source>
        <dbReference type="PROSITE" id="PS50923"/>
    </source>
</evidence>
<evidence type="ECO:0000256" key="2">
    <source>
        <dbReference type="ARBA" id="ARBA00001946"/>
    </source>
</evidence>
<keyword evidence="5 11" id="KW-0732">Signal</keyword>
<feature type="chain" id="PRO_5002414265" description="C3/C5 convertase" evidence="11">
    <location>
        <begin position="26"/>
        <end position="636"/>
    </location>
</feature>
<dbReference type="CDD" id="cd00033">
    <property type="entry name" value="CCP"/>
    <property type="match status" value="2"/>
</dbReference>
<reference evidence="15" key="1">
    <citation type="journal article" date="2015" name="Dev. Comp. Immunol.">
        <title>Evolution of the complement system in protostomes revealed by de novo transcriptome analysis of six species of Arthropoda.</title>
        <authorList>
            <person name="Sekiguchi R."/>
            <person name="Nonaka M."/>
        </authorList>
    </citation>
    <scope>NUCLEOTIDE SEQUENCE</scope>
</reference>
<evidence type="ECO:0000256" key="10">
    <source>
        <dbReference type="PROSITE-ProRule" id="PRU00302"/>
    </source>
</evidence>
<comment type="caution">
    <text evidence="10">Lacks conserved residue(s) required for the propagation of feature annotation.</text>
</comment>
<dbReference type="CDD" id="cd00198">
    <property type="entry name" value="vWFA"/>
    <property type="match status" value="1"/>
</dbReference>
<evidence type="ECO:0000259" key="13">
    <source>
        <dbReference type="PROSITE" id="PS50240"/>
    </source>
</evidence>
<evidence type="ECO:0000256" key="5">
    <source>
        <dbReference type="ARBA" id="ARBA00022729"/>
    </source>
</evidence>
<dbReference type="Pfam" id="PF00084">
    <property type="entry name" value="Sushi"/>
    <property type="match status" value="2"/>
</dbReference>
<organism evidence="15">
    <name type="scientific">Hasarius adansoni</name>
    <dbReference type="NCBI Taxonomy" id="243517"/>
    <lineage>
        <taxon>Eukaryota</taxon>
        <taxon>Metazoa</taxon>
        <taxon>Ecdysozoa</taxon>
        <taxon>Arthropoda</taxon>
        <taxon>Chelicerata</taxon>
        <taxon>Arachnida</taxon>
        <taxon>Araneae</taxon>
        <taxon>Araneomorphae</taxon>
        <taxon>Entelegynae</taxon>
        <taxon>Dionycha</taxon>
        <taxon>Salticidae</taxon>
        <taxon>Salticinae</taxon>
        <taxon>Salticoida</taxon>
        <taxon>Hasariini</taxon>
        <taxon>Hasarius</taxon>
    </lineage>
</organism>
<dbReference type="Gene3D" id="3.40.50.410">
    <property type="entry name" value="von Willebrand factor, type A domain"/>
    <property type="match status" value="1"/>
</dbReference>